<protein>
    <submittedName>
        <fullName evidence="1">Uncharacterized protein</fullName>
    </submittedName>
</protein>
<dbReference type="EMBL" id="CP111014">
    <property type="protein sequence ID" value="WAR00018.1"/>
    <property type="molecule type" value="Genomic_DNA"/>
</dbReference>
<gene>
    <name evidence="1" type="ORF">MAR_024390</name>
</gene>
<accession>A0ABY7DQP1</accession>
<dbReference type="Proteomes" id="UP001164746">
    <property type="component" value="Chromosome 3"/>
</dbReference>
<evidence type="ECO:0000313" key="1">
    <source>
        <dbReference type="EMBL" id="WAR00018.1"/>
    </source>
</evidence>
<proteinExistence type="predicted"/>
<evidence type="ECO:0000313" key="2">
    <source>
        <dbReference type="Proteomes" id="UP001164746"/>
    </source>
</evidence>
<keyword evidence="2" id="KW-1185">Reference proteome</keyword>
<reference evidence="1" key="1">
    <citation type="submission" date="2022-11" db="EMBL/GenBank/DDBJ databases">
        <title>Centuries of genome instability and evolution in soft-shell clam transmissible cancer (bioRxiv).</title>
        <authorList>
            <person name="Hart S.F.M."/>
            <person name="Yonemitsu M.A."/>
            <person name="Giersch R.M."/>
            <person name="Beal B.F."/>
            <person name="Arriagada G."/>
            <person name="Davis B.W."/>
            <person name="Ostrander E.A."/>
            <person name="Goff S.P."/>
            <person name="Metzger M.J."/>
        </authorList>
    </citation>
    <scope>NUCLEOTIDE SEQUENCE</scope>
    <source>
        <strain evidence="1">MELC-2E11</strain>
        <tissue evidence="1">Siphon/mantle</tissue>
    </source>
</reference>
<name>A0ABY7DQP1_MYAAR</name>
<sequence>MILGDTNARIGKESDFIDNDNTYLFHITYRKKNEFKILIFERLNTLHDNNPQEYWSLVKDVKEDKCDDWHSKKITKNWTQYFSNLFIV</sequence>
<organism evidence="1 2">
    <name type="scientific">Mya arenaria</name>
    <name type="common">Soft-shell clam</name>
    <dbReference type="NCBI Taxonomy" id="6604"/>
    <lineage>
        <taxon>Eukaryota</taxon>
        <taxon>Metazoa</taxon>
        <taxon>Spiralia</taxon>
        <taxon>Lophotrochozoa</taxon>
        <taxon>Mollusca</taxon>
        <taxon>Bivalvia</taxon>
        <taxon>Autobranchia</taxon>
        <taxon>Heteroconchia</taxon>
        <taxon>Euheterodonta</taxon>
        <taxon>Imparidentia</taxon>
        <taxon>Neoheterodontei</taxon>
        <taxon>Myida</taxon>
        <taxon>Myoidea</taxon>
        <taxon>Myidae</taxon>
        <taxon>Mya</taxon>
    </lineage>
</organism>